<sequence>MAWLARRATRKWTAAEPDVDYQHASKEGEEDASGGVPNSKLPSDGDYVPDSKDEASSGIPNSKLPPSDGFVPDFKDEASGGVPDPRFPTRDKWAGIPDFNLPPSPMVASSLIPRTWPASWSSRRTMTSSPNWTISRTKGLCDNLEDQHMDGIEELVEVEEAVVLQDDADAIADDEGVDEFAKTRESMLRLLVPMYFNIVQK</sequence>
<dbReference type="Proteomes" id="UP000007015">
    <property type="component" value="Chromosome 9"/>
</dbReference>
<name>B8BDD7_ORYSI</name>
<dbReference type="Gramene" id="BGIOSGA030363-TA">
    <property type="protein sequence ID" value="BGIOSGA030363-PA"/>
    <property type="gene ID" value="BGIOSGA030363"/>
</dbReference>
<evidence type="ECO:0000313" key="2">
    <source>
        <dbReference type="EMBL" id="EEC84171.1"/>
    </source>
</evidence>
<organism evidence="2 3">
    <name type="scientific">Oryza sativa subsp. indica</name>
    <name type="common">Rice</name>
    <dbReference type="NCBI Taxonomy" id="39946"/>
    <lineage>
        <taxon>Eukaryota</taxon>
        <taxon>Viridiplantae</taxon>
        <taxon>Streptophyta</taxon>
        <taxon>Embryophyta</taxon>
        <taxon>Tracheophyta</taxon>
        <taxon>Spermatophyta</taxon>
        <taxon>Magnoliopsida</taxon>
        <taxon>Liliopsida</taxon>
        <taxon>Poales</taxon>
        <taxon>Poaceae</taxon>
        <taxon>BOP clade</taxon>
        <taxon>Oryzoideae</taxon>
        <taxon>Oryzeae</taxon>
        <taxon>Oryzinae</taxon>
        <taxon>Oryza</taxon>
        <taxon>Oryza sativa</taxon>
    </lineage>
</organism>
<keyword evidence="3" id="KW-1185">Reference proteome</keyword>
<feature type="region of interest" description="Disordered" evidence="1">
    <location>
        <begin position="1"/>
        <end position="89"/>
    </location>
</feature>
<proteinExistence type="predicted"/>
<gene>
    <name evidence="2" type="ORF">OsI_30550</name>
</gene>
<accession>B8BDD7</accession>
<evidence type="ECO:0000256" key="1">
    <source>
        <dbReference type="SAM" id="MobiDB-lite"/>
    </source>
</evidence>
<dbReference type="HOGENOM" id="CLU_1362394_0_0_1"/>
<dbReference type="AlphaFoldDB" id="B8BDD7"/>
<protein>
    <submittedName>
        <fullName evidence="2">Uncharacterized protein</fullName>
    </submittedName>
</protein>
<reference evidence="2 3" key="1">
    <citation type="journal article" date="2005" name="PLoS Biol.">
        <title>The genomes of Oryza sativa: a history of duplications.</title>
        <authorList>
            <person name="Yu J."/>
            <person name="Wang J."/>
            <person name="Lin W."/>
            <person name="Li S."/>
            <person name="Li H."/>
            <person name="Zhou J."/>
            <person name="Ni P."/>
            <person name="Dong W."/>
            <person name="Hu S."/>
            <person name="Zeng C."/>
            <person name="Zhang J."/>
            <person name="Zhang Y."/>
            <person name="Li R."/>
            <person name="Xu Z."/>
            <person name="Li S."/>
            <person name="Li X."/>
            <person name="Zheng H."/>
            <person name="Cong L."/>
            <person name="Lin L."/>
            <person name="Yin J."/>
            <person name="Geng J."/>
            <person name="Li G."/>
            <person name="Shi J."/>
            <person name="Liu J."/>
            <person name="Lv H."/>
            <person name="Li J."/>
            <person name="Wang J."/>
            <person name="Deng Y."/>
            <person name="Ran L."/>
            <person name="Shi X."/>
            <person name="Wang X."/>
            <person name="Wu Q."/>
            <person name="Li C."/>
            <person name="Ren X."/>
            <person name="Wang J."/>
            <person name="Wang X."/>
            <person name="Li D."/>
            <person name="Liu D."/>
            <person name="Zhang X."/>
            <person name="Ji Z."/>
            <person name="Zhao W."/>
            <person name="Sun Y."/>
            <person name="Zhang Z."/>
            <person name="Bao J."/>
            <person name="Han Y."/>
            <person name="Dong L."/>
            <person name="Ji J."/>
            <person name="Chen P."/>
            <person name="Wu S."/>
            <person name="Liu J."/>
            <person name="Xiao Y."/>
            <person name="Bu D."/>
            <person name="Tan J."/>
            <person name="Yang L."/>
            <person name="Ye C."/>
            <person name="Zhang J."/>
            <person name="Xu J."/>
            <person name="Zhou Y."/>
            <person name="Yu Y."/>
            <person name="Zhang B."/>
            <person name="Zhuang S."/>
            <person name="Wei H."/>
            <person name="Liu B."/>
            <person name="Lei M."/>
            <person name="Yu H."/>
            <person name="Li Y."/>
            <person name="Xu H."/>
            <person name="Wei S."/>
            <person name="He X."/>
            <person name="Fang L."/>
            <person name="Zhang Z."/>
            <person name="Zhang Y."/>
            <person name="Huang X."/>
            <person name="Su Z."/>
            <person name="Tong W."/>
            <person name="Li J."/>
            <person name="Tong Z."/>
            <person name="Li S."/>
            <person name="Ye J."/>
            <person name="Wang L."/>
            <person name="Fang L."/>
            <person name="Lei T."/>
            <person name="Chen C."/>
            <person name="Chen H."/>
            <person name="Xu Z."/>
            <person name="Li H."/>
            <person name="Huang H."/>
            <person name="Zhang F."/>
            <person name="Xu H."/>
            <person name="Li N."/>
            <person name="Zhao C."/>
            <person name="Li S."/>
            <person name="Dong L."/>
            <person name="Huang Y."/>
            <person name="Li L."/>
            <person name="Xi Y."/>
            <person name="Qi Q."/>
            <person name="Li W."/>
            <person name="Zhang B."/>
            <person name="Hu W."/>
            <person name="Zhang Y."/>
            <person name="Tian X."/>
            <person name="Jiao Y."/>
            <person name="Liang X."/>
            <person name="Jin J."/>
            <person name="Gao L."/>
            <person name="Zheng W."/>
            <person name="Hao B."/>
            <person name="Liu S."/>
            <person name="Wang W."/>
            <person name="Yuan L."/>
            <person name="Cao M."/>
            <person name="McDermott J."/>
            <person name="Samudrala R."/>
            <person name="Wang J."/>
            <person name="Wong G.K."/>
            <person name="Yang H."/>
        </authorList>
    </citation>
    <scope>NUCLEOTIDE SEQUENCE [LARGE SCALE GENOMIC DNA]</scope>
    <source>
        <strain evidence="3">cv. 93-11</strain>
    </source>
</reference>
<evidence type="ECO:0000313" key="3">
    <source>
        <dbReference type="Proteomes" id="UP000007015"/>
    </source>
</evidence>
<dbReference type="EMBL" id="CM000134">
    <property type="protein sequence ID" value="EEC84171.1"/>
    <property type="molecule type" value="Genomic_DNA"/>
</dbReference>